<keyword evidence="3" id="KW-1185">Reference proteome</keyword>
<dbReference type="GeneID" id="63182924"/>
<evidence type="ECO:0000256" key="1">
    <source>
        <dbReference type="SAM" id="Phobius"/>
    </source>
</evidence>
<keyword evidence="1" id="KW-0812">Transmembrane</keyword>
<evidence type="ECO:0000313" key="2">
    <source>
        <dbReference type="EMBL" id="QSW86048.1"/>
    </source>
</evidence>
<protein>
    <submittedName>
        <fullName evidence="2">Uncharacterized protein</fullName>
    </submittedName>
</protein>
<dbReference type="KEGG" id="hlo:J0X27_04230"/>
<sequence>MSKVRLAREVAQATGRSLDDAARYVGDVGPARARQAVDAAKKGGRTAKDLWKPAAGVGAVGAAGYGAYQFREQDVRRAEALAEQSDSSADFVEAIMNSDLPEGAKQDLIDRYTQSINENGGDGSSPDGGFIESLLEDFTDDIMTMVIGIIALVLVLNWALSQSSAGPSPIRIDSGGESS</sequence>
<reference evidence="2 3" key="1">
    <citation type="journal article" date="2006" name="Int. J. Syst. Evol. Microbiol.">
        <title>Haloterrigena longa sp. nov. and Haloterrigena limicola sp. nov., extremely halophilic archaea isolated from a salt lake.</title>
        <authorList>
            <person name="Cui H.L."/>
            <person name="Tohty D."/>
            <person name="Zhou P.J."/>
            <person name="Liu S.J."/>
        </authorList>
    </citation>
    <scope>NUCLEOTIDE SEQUENCE [LARGE SCALE GENOMIC DNA]</scope>
    <source>
        <strain evidence="2 3">ABH32</strain>
    </source>
</reference>
<dbReference type="RefSeq" id="WP_207271200.1">
    <property type="nucleotide sequence ID" value="NZ_CP071463.1"/>
</dbReference>
<evidence type="ECO:0000313" key="3">
    <source>
        <dbReference type="Proteomes" id="UP000663191"/>
    </source>
</evidence>
<gene>
    <name evidence="2" type="ORF">J0X27_04230</name>
</gene>
<proteinExistence type="predicted"/>
<keyword evidence="1" id="KW-0472">Membrane</keyword>
<organism evidence="2 3">
    <name type="scientific">Natrinema longum</name>
    <dbReference type="NCBI Taxonomy" id="370324"/>
    <lineage>
        <taxon>Archaea</taxon>
        <taxon>Methanobacteriati</taxon>
        <taxon>Methanobacteriota</taxon>
        <taxon>Stenosarchaea group</taxon>
        <taxon>Halobacteria</taxon>
        <taxon>Halobacteriales</taxon>
        <taxon>Natrialbaceae</taxon>
        <taxon>Natrinema</taxon>
    </lineage>
</organism>
<dbReference type="AlphaFoldDB" id="A0A8A2UDS1"/>
<accession>A0A8A2UDS1</accession>
<name>A0A8A2UDS1_9EURY</name>
<dbReference type="Proteomes" id="UP000663191">
    <property type="component" value="Chromosome"/>
</dbReference>
<keyword evidence="1" id="KW-1133">Transmembrane helix</keyword>
<feature type="transmembrane region" description="Helical" evidence="1">
    <location>
        <begin position="142"/>
        <end position="160"/>
    </location>
</feature>
<dbReference type="EMBL" id="CP071463">
    <property type="protein sequence ID" value="QSW86048.1"/>
    <property type="molecule type" value="Genomic_DNA"/>
</dbReference>